<gene>
    <name evidence="3" type="ORF">AJ80_01854</name>
</gene>
<feature type="transmembrane region" description="Helical" evidence="2">
    <location>
        <begin position="486"/>
        <end position="507"/>
    </location>
</feature>
<proteinExistence type="predicted"/>
<comment type="caution">
    <text evidence="3">The sequence shown here is derived from an EMBL/GenBank/DDBJ whole genome shotgun (WGS) entry which is preliminary data.</text>
</comment>
<name>A0A2B7YZF9_POLH7</name>
<feature type="region of interest" description="Disordered" evidence="1">
    <location>
        <begin position="519"/>
        <end position="542"/>
    </location>
</feature>
<dbReference type="OrthoDB" id="5337208at2759"/>
<evidence type="ECO:0000313" key="4">
    <source>
        <dbReference type="Proteomes" id="UP000224634"/>
    </source>
</evidence>
<dbReference type="Proteomes" id="UP000224634">
    <property type="component" value="Unassembled WGS sequence"/>
</dbReference>
<protein>
    <submittedName>
        <fullName evidence="3">Uncharacterized protein</fullName>
    </submittedName>
</protein>
<evidence type="ECO:0000256" key="2">
    <source>
        <dbReference type="SAM" id="Phobius"/>
    </source>
</evidence>
<keyword evidence="4" id="KW-1185">Reference proteome</keyword>
<dbReference type="AlphaFoldDB" id="A0A2B7YZF9"/>
<dbReference type="EMBL" id="PDNA01000016">
    <property type="protein sequence ID" value="PGH26540.1"/>
    <property type="molecule type" value="Genomic_DNA"/>
</dbReference>
<evidence type="ECO:0000256" key="1">
    <source>
        <dbReference type="SAM" id="MobiDB-lite"/>
    </source>
</evidence>
<dbReference type="STRING" id="1447883.A0A2B7YZF9"/>
<feature type="transmembrane region" description="Helical" evidence="2">
    <location>
        <begin position="124"/>
        <end position="145"/>
    </location>
</feature>
<feature type="transmembrane region" description="Helical" evidence="2">
    <location>
        <begin position="45"/>
        <end position="72"/>
    </location>
</feature>
<sequence length="542" mass="60274">MDFTTETHDRDAYHLLKRFTFPTENDGNKDAVAVTSSAGDSIISAYALILEITFFQLWMIVLISGVLVSYYLKDESSVHNNGLLRIIWRAQDPLDVGKLLIKWLWACFQQSANRAETRKQKAILALWILLGLGFAALLKAMPIIIPPQLSIGNGAPPVADKIYVPSQGTRDNIQSLLDVRNIEVLSALRAMGSFQVADSETLDQVYVSDEILISDPPDGNRVIRVDYGYKVTGLEFGLQNYRDLTLNVNGSCLTEYSWFVETDNQQLNSYRLWDSETLTNISRFDGMLPLATSHLGPREGPGSNQSYALLVSAIGRASYTLGNDPIYLTTEENDAATGLFTVIEARPVLRCWQSDIWSFEGQNNTLEKLRDIPGLEEFPNGLEIIFSRFLSVPKIYYLVQQLGFGALKASATAYDEIFDANSSTTRIELERLIAASFIATANIFQASTLVPEDERRGVPNLISNIKDSATGFVIKNSDVTTLSVRVLIIIPTITAAMYLLVYVLLWLTKRLTEPLEDEVLTNIPPPSTTAQLQPQPRTRAAA</sequence>
<evidence type="ECO:0000313" key="3">
    <source>
        <dbReference type="EMBL" id="PGH26540.1"/>
    </source>
</evidence>
<keyword evidence="2" id="KW-1133">Transmembrane helix</keyword>
<keyword evidence="2" id="KW-0812">Transmembrane</keyword>
<accession>A0A2B7YZF9</accession>
<keyword evidence="2" id="KW-0472">Membrane</keyword>
<organism evidence="3 4">
    <name type="scientific">Polytolypa hystricis (strain UAMH7299)</name>
    <dbReference type="NCBI Taxonomy" id="1447883"/>
    <lineage>
        <taxon>Eukaryota</taxon>
        <taxon>Fungi</taxon>
        <taxon>Dikarya</taxon>
        <taxon>Ascomycota</taxon>
        <taxon>Pezizomycotina</taxon>
        <taxon>Eurotiomycetes</taxon>
        <taxon>Eurotiomycetidae</taxon>
        <taxon>Onygenales</taxon>
        <taxon>Onygenales incertae sedis</taxon>
        <taxon>Polytolypa</taxon>
    </lineage>
</organism>
<reference evidence="3 4" key="1">
    <citation type="submission" date="2017-10" db="EMBL/GenBank/DDBJ databases">
        <title>Comparative genomics in systemic dimorphic fungi from Ajellomycetaceae.</title>
        <authorList>
            <person name="Munoz J.F."/>
            <person name="Mcewen J.G."/>
            <person name="Clay O.K."/>
            <person name="Cuomo C.A."/>
        </authorList>
    </citation>
    <scope>NUCLEOTIDE SEQUENCE [LARGE SCALE GENOMIC DNA]</scope>
    <source>
        <strain evidence="3 4">UAMH7299</strain>
    </source>
</reference>